<proteinExistence type="predicted"/>
<reference evidence="3" key="1">
    <citation type="submission" date="2022-11" db="UniProtKB">
        <authorList>
            <consortium name="WormBaseParasite"/>
        </authorList>
    </citation>
    <scope>IDENTIFICATION</scope>
</reference>
<name>A0A915K1E6_ROMCU</name>
<sequence length="191" mass="20428">MGKVKIEFPVTENKNSEKEKSASGSSSNNNISANQITCTSSTSLKSGRNSDKKSSSGDHALVAPSRGKSKNSLSSAQNRSAKSATTSPNNNSTSSRIQLCHSPKYLEYPILFCSPHGTIAVYLGFDCLVELTINKTIRFECQGKFSAATNAQGNTNCILHPEGRILQQDTRVQCLLGKNKVAAIGPQVGFN</sequence>
<dbReference type="PANTHER" id="PTHR39075">
    <property type="entry name" value="FI19908P1"/>
    <property type="match status" value="1"/>
</dbReference>
<protein>
    <submittedName>
        <fullName evidence="3">Uncharacterized protein</fullName>
    </submittedName>
</protein>
<keyword evidence="2" id="KW-1185">Reference proteome</keyword>
<feature type="compositionally biased region" description="Low complexity" evidence="1">
    <location>
        <begin position="22"/>
        <end position="34"/>
    </location>
</feature>
<dbReference type="PANTHER" id="PTHR39075:SF1">
    <property type="entry name" value="FI19908P1"/>
    <property type="match status" value="1"/>
</dbReference>
<feature type="compositionally biased region" description="Low complexity" evidence="1">
    <location>
        <begin position="80"/>
        <end position="95"/>
    </location>
</feature>
<dbReference type="Proteomes" id="UP000887565">
    <property type="component" value="Unplaced"/>
</dbReference>
<evidence type="ECO:0000313" key="3">
    <source>
        <dbReference type="WBParaSite" id="nRc.2.0.1.t32623-RA"/>
    </source>
</evidence>
<dbReference type="WBParaSite" id="nRc.2.0.1.t32623-RA">
    <property type="protein sequence ID" value="nRc.2.0.1.t32623-RA"/>
    <property type="gene ID" value="nRc.2.0.1.g32623"/>
</dbReference>
<feature type="compositionally biased region" description="Polar residues" evidence="1">
    <location>
        <begin position="35"/>
        <end position="47"/>
    </location>
</feature>
<evidence type="ECO:0000256" key="1">
    <source>
        <dbReference type="SAM" id="MobiDB-lite"/>
    </source>
</evidence>
<evidence type="ECO:0000313" key="2">
    <source>
        <dbReference type="Proteomes" id="UP000887565"/>
    </source>
</evidence>
<organism evidence="2 3">
    <name type="scientific">Romanomermis culicivorax</name>
    <name type="common">Nematode worm</name>
    <dbReference type="NCBI Taxonomy" id="13658"/>
    <lineage>
        <taxon>Eukaryota</taxon>
        <taxon>Metazoa</taxon>
        <taxon>Ecdysozoa</taxon>
        <taxon>Nematoda</taxon>
        <taxon>Enoplea</taxon>
        <taxon>Dorylaimia</taxon>
        <taxon>Mermithida</taxon>
        <taxon>Mermithoidea</taxon>
        <taxon>Mermithidae</taxon>
        <taxon>Romanomermis</taxon>
    </lineage>
</organism>
<dbReference type="GO" id="GO:0005615">
    <property type="term" value="C:extracellular space"/>
    <property type="evidence" value="ECO:0007669"/>
    <property type="project" value="TreeGrafter"/>
</dbReference>
<accession>A0A915K1E6</accession>
<feature type="region of interest" description="Disordered" evidence="1">
    <location>
        <begin position="1"/>
        <end position="96"/>
    </location>
</feature>
<dbReference type="AlphaFoldDB" id="A0A915K1E6"/>
<feature type="compositionally biased region" description="Polar residues" evidence="1">
    <location>
        <begin position="70"/>
        <end position="79"/>
    </location>
</feature>